<protein>
    <submittedName>
        <fullName evidence="6">Serine/threonine exchanger SteT</fullName>
    </submittedName>
</protein>
<keyword evidence="2 5" id="KW-0812">Transmembrane</keyword>
<evidence type="ECO:0000313" key="7">
    <source>
        <dbReference type="Proteomes" id="UP000315003"/>
    </source>
</evidence>
<dbReference type="GO" id="GO:0016020">
    <property type="term" value="C:membrane"/>
    <property type="evidence" value="ECO:0007669"/>
    <property type="project" value="UniProtKB-SubCell"/>
</dbReference>
<dbReference type="PIRSF" id="PIRSF006060">
    <property type="entry name" value="AA_transporter"/>
    <property type="match status" value="1"/>
</dbReference>
<keyword evidence="7" id="KW-1185">Reference proteome</keyword>
<evidence type="ECO:0000313" key="6">
    <source>
        <dbReference type="EMBL" id="QDT57578.1"/>
    </source>
</evidence>
<keyword evidence="3 5" id="KW-1133">Transmembrane helix</keyword>
<evidence type="ECO:0000256" key="2">
    <source>
        <dbReference type="ARBA" id="ARBA00022692"/>
    </source>
</evidence>
<dbReference type="GO" id="GO:0015179">
    <property type="term" value="F:L-amino acid transmembrane transporter activity"/>
    <property type="evidence" value="ECO:0007669"/>
    <property type="project" value="TreeGrafter"/>
</dbReference>
<feature type="transmembrane region" description="Helical" evidence="5">
    <location>
        <begin position="179"/>
        <end position="201"/>
    </location>
</feature>
<feature type="transmembrane region" description="Helical" evidence="5">
    <location>
        <begin position="262"/>
        <end position="284"/>
    </location>
</feature>
<feature type="transmembrane region" description="Helical" evidence="5">
    <location>
        <begin position="148"/>
        <end position="167"/>
    </location>
</feature>
<feature type="transmembrane region" description="Helical" evidence="5">
    <location>
        <begin position="479"/>
        <end position="496"/>
    </location>
</feature>
<accession>A0A517SN83</accession>
<evidence type="ECO:0000256" key="1">
    <source>
        <dbReference type="ARBA" id="ARBA00004141"/>
    </source>
</evidence>
<proteinExistence type="predicted"/>
<comment type="subcellular location">
    <subcellularLocation>
        <location evidence="1">Membrane</location>
        <topology evidence="1">Multi-pass membrane protein</topology>
    </subcellularLocation>
</comment>
<dbReference type="AlphaFoldDB" id="A0A517SN83"/>
<dbReference type="EMBL" id="CP036272">
    <property type="protein sequence ID" value="QDT57578.1"/>
    <property type="molecule type" value="Genomic_DNA"/>
</dbReference>
<dbReference type="Proteomes" id="UP000315003">
    <property type="component" value="Chromosome"/>
</dbReference>
<dbReference type="PANTHER" id="PTHR11785:SF512">
    <property type="entry name" value="SOBREMESA, ISOFORM B"/>
    <property type="match status" value="1"/>
</dbReference>
<sequence>MQSEPNTHASVASETADDTEKLSAGNRLLGLPSATLVVAASMIGAGIYTTSGFSLASLGSPATVIWAWIVGGVIAISGAITYGGLAARYAESGGEYLFLARGVHPAAGMMAGWVSLLAGFTGAMALAASTFESHLRLWSSPLIDAMPQGAFAVGLIVIAALIHATSLRGGAWTQDAVVIAKLLMIALFLGLAFSVRSLWLGLQEPALPEPGVVEQAGATHWWPGALAFASALTWISLSYSGFNGAVYLSEQIKQPRRNVPRAMLLGTTLVTVLYVLLNLVFMYLPSADQVTGQQDIAARTAESLGERLTSQGLAIGQWVGPMTRVMIILGLITSVLALTQTGPRVYQKMSSDGLMPAILRGKSAETGSEINSTETLDDNGLSGSNRQTVQNDPLPRIAIALQACLASVVVLTTRLSDLLGYLGFTLSLCAAICGMLSLWVGRKSDLKIQVWGHPWVPLLYLGGTLTVLSLTALRSPAQALVGLGTLAVGLVFWAAWGRRNPIK</sequence>
<dbReference type="Gene3D" id="1.20.1740.10">
    <property type="entry name" value="Amino acid/polyamine transporter I"/>
    <property type="match status" value="1"/>
</dbReference>
<feature type="transmembrane region" description="Helical" evidence="5">
    <location>
        <begin position="318"/>
        <end position="339"/>
    </location>
</feature>
<reference evidence="6 7" key="1">
    <citation type="submission" date="2019-02" db="EMBL/GenBank/DDBJ databases">
        <title>Deep-cultivation of Planctomycetes and their phenomic and genomic characterization uncovers novel biology.</title>
        <authorList>
            <person name="Wiegand S."/>
            <person name="Jogler M."/>
            <person name="Boedeker C."/>
            <person name="Pinto D."/>
            <person name="Vollmers J."/>
            <person name="Rivas-Marin E."/>
            <person name="Kohn T."/>
            <person name="Peeters S.H."/>
            <person name="Heuer A."/>
            <person name="Rast P."/>
            <person name="Oberbeckmann S."/>
            <person name="Bunk B."/>
            <person name="Jeske O."/>
            <person name="Meyerdierks A."/>
            <person name="Storesund J.E."/>
            <person name="Kallscheuer N."/>
            <person name="Luecker S."/>
            <person name="Lage O.M."/>
            <person name="Pohl T."/>
            <person name="Merkel B.J."/>
            <person name="Hornburger P."/>
            <person name="Mueller R.-W."/>
            <person name="Bruemmer F."/>
            <person name="Labrenz M."/>
            <person name="Spormann A.M."/>
            <person name="Op den Camp H."/>
            <person name="Overmann J."/>
            <person name="Amann R."/>
            <person name="Jetten M.S.M."/>
            <person name="Mascher T."/>
            <person name="Medema M.H."/>
            <person name="Devos D.P."/>
            <person name="Kaster A.-K."/>
            <person name="Ovreas L."/>
            <person name="Rohde M."/>
            <person name="Galperin M.Y."/>
            <person name="Jogler C."/>
        </authorList>
    </citation>
    <scope>NUCLEOTIDE SEQUENCE [LARGE SCALE GENOMIC DNA]</scope>
    <source>
        <strain evidence="6 7">SV_7m_r</strain>
    </source>
</reference>
<dbReference type="RefSeq" id="WP_145268159.1">
    <property type="nucleotide sequence ID" value="NZ_CP036272.1"/>
</dbReference>
<feature type="transmembrane region" description="Helical" evidence="5">
    <location>
        <begin position="452"/>
        <end position="473"/>
    </location>
</feature>
<evidence type="ECO:0000256" key="4">
    <source>
        <dbReference type="ARBA" id="ARBA00023136"/>
    </source>
</evidence>
<dbReference type="InterPro" id="IPR002293">
    <property type="entry name" value="AA/rel_permease1"/>
</dbReference>
<feature type="transmembrane region" description="Helical" evidence="5">
    <location>
        <begin position="221"/>
        <end position="242"/>
    </location>
</feature>
<evidence type="ECO:0000256" key="3">
    <source>
        <dbReference type="ARBA" id="ARBA00022989"/>
    </source>
</evidence>
<feature type="transmembrane region" description="Helical" evidence="5">
    <location>
        <begin position="65"/>
        <end position="85"/>
    </location>
</feature>
<organism evidence="6 7">
    <name type="scientific">Stieleria bergensis</name>
    <dbReference type="NCBI Taxonomy" id="2528025"/>
    <lineage>
        <taxon>Bacteria</taxon>
        <taxon>Pseudomonadati</taxon>
        <taxon>Planctomycetota</taxon>
        <taxon>Planctomycetia</taxon>
        <taxon>Pirellulales</taxon>
        <taxon>Pirellulaceae</taxon>
        <taxon>Stieleria</taxon>
    </lineage>
</organism>
<dbReference type="PANTHER" id="PTHR11785">
    <property type="entry name" value="AMINO ACID TRANSPORTER"/>
    <property type="match status" value="1"/>
</dbReference>
<feature type="transmembrane region" description="Helical" evidence="5">
    <location>
        <begin position="106"/>
        <end position="128"/>
    </location>
</feature>
<dbReference type="Pfam" id="PF13520">
    <property type="entry name" value="AA_permease_2"/>
    <property type="match status" value="1"/>
</dbReference>
<gene>
    <name evidence="6" type="primary">steT</name>
    <name evidence="6" type="ORF">SV7mr_00600</name>
</gene>
<keyword evidence="4 5" id="KW-0472">Membrane</keyword>
<dbReference type="InterPro" id="IPR050598">
    <property type="entry name" value="AminoAcid_Transporter"/>
</dbReference>
<dbReference type="OrthoDB" id="9809628at2"/>
<name>A0A517SN83_9BACT</name>
<feature type="transmembrane region" description="Helical" evidence="5">
    <location>
        <begin position="418"/>
        <end position="440"/>
    </location>
</feature>
<evidence type="ECO:0000256" key="5">
    <source>
        <dbReference type="SAM" id="Phobius"/>
    </source>
</evidence>
<feature type="transmembrane region" description="Helical" evidence="5">
    <location>
        <begin position="28"/>
        <end position="53"/>
    </location>
</feature>